<evidence type="ECO:0000256" key="2">
    <source>
        <dbReference type="ARBA" id="ARBA00004687"/>
    </source>
</evidence>
<feature type="transmembrane region" description="Helical" evidence="10">
    <location>
        <begin position="319"/>
        <end position="344"/>
    </location>
</feature>
<comment type="pathway">
    <text evidence="2">Glycolipid biosynthesis; glycosylphosphatidylinositol-anchor biosynthesis.</text>
</comment>
<comment type="similarity">
    <text evidence="3">Belongs to the PIGX family.</text>
</comment>
<proteinExistence type="inferred from homology"/>
<keyword evidence="4" id="KW-0337">GPI-anchor biosynthesis</keyword>
<dbReference type="InterPro" id="IPR040039">
    <property type="entry name" value="PIGX"/>
</dbReference>
<reference evidence="11 12" key="1">
    <citation type="journal article" date="2024" name="G3 (Bethesda)">
        <title>Genome assembly of Hibiscus sabdariffa L. provides insights into metabolisms of medicinal natural products.</title>
        <authorList>
            <person name="Kim T."/>
        </authorList>
    </citation>
    <scope>NUCLEOTIDE SEQUENCE [LARGE SCALE GENOMIC DNA]</scope>
    <source>
        <strain evidence="11">TK-2024</strain>
        <tissue evidence="11">Old leaves</tissue>
    </source>
</reference>
<keyword evidence="8 10" id="KW-0472">Membrane</keyword>
<evidence type="ECO:0000256" key="9">
    <source>
        <dbReference type="ARBA" id="ARBA00023180"/>
    </source>
</evidence>
<dbReference type="PANTHER" id="PTHR28650:SF1">
    <property type="entry name" value="PHOSPHATIDYLINOSITOL-GLYCAN BIOSYNTHESIS CLASS X PROTEIN"/>
    <property type="match status" value="1"/>
</dbReference>
<evidence type="ECO:0000313" key="12">
    <source>
        <dbReference type="Proteomes" id="UP001472677"/>
    </source>
</evidence>
<organism evidence="11 12">
    <name type="scientific">Hibiscus sabdariffa</name>
    <name type="common">roselle</name>
    <dbReference type="NCBI Taxonomy" id="183260"/>
    <lineage>
        <taxon>Eukaryota</taxon>
        <taxon>Viridiplantae</taxon>
        <taxon>Streptophyta</taxon>
        <taxon>Embryophyta</taxon>
        <taxon>Tracheophyta</taxon>
        <taxon>Spermatophyta</taxon>
        <taxon>Magnoliopsida</taxon>
        <taxon>eudicotyledons</taxon>
        <taxon>Gunneridae</taxon>
        <taxon>Pentapetalae</taxon>
        <taxon>rosids</taxon>
        <taxon>malvids</taxon>
        <taxon>Malvales</taxon>
        <taxon>Malvaceae</taxon>
        <taxon>Malvoideae</taxon>
        <taxon>Hibiscus</taxon>
    </lineage>
</organism>
<evidence type="ECO:0000313" key="11">
    <source>
        <dbReference type="EMBL" id="KAK8537874.1"/>
    </source>
</evidence>
<comment type="caution">
    <text evidence="11">The sequence shown here is derived from an EMBL/GenBank/DDBJ whole genome shotgun (WGS) entry which is preliminary data.</text>
</comment>
<dbReference type="InterPro" id="IPR013233">
    <property type="entry name" value="PIG-X/PBN1"/>
</dbReference>
<protein>
    <recommendedName>
        <fullName evidence="13">Phosphatidylinositol-glycan biosynthesis class X protein</fullName>
    </recommendedName>
</protein>
<accession>A0ABR2DG47</accession>
<evidence type="ECO:0000256" key="5">
    <source>
        <dbReference type="ARBA" id="ARBA00022692"/>
    </source>
</evidence>
<dbReference type="Pfam" id="PF08320">
    <property type="entry name" value="PIG-X"/>
    <property type="match status" value="1"/>
</dbReference>
<dbReference type="PANTHER" id="PTHR28650">
    <property type="entry name" value="PHOSPHATIDYLINOSITOL-GLYCAN BIOSYNTHESIS CLASS X PROTEIN"/>
    <property type="match status" value="1"/>
</dbReference>
<evidence type="ECO:0000256" key="6">
    <source>
        <dbReference type="ARBA" id="ARBA00022824"/>
    </source>
</evidence>
<evidence type="ECO:0000256" key="8">
    <source>
        <dbReference type="ARBA" id="ARBA00023136"/>
    </source>
</evidence>
<keyword evidence="12" id="KW-1185">Reference proteome</keyword>
<keyword evidence="9" id="KW-0325">Glycoprotein</keyword>
<dbReference type="EMBL" id="JBBPBM010000028">
    <property type="protein sequence ID" value="KAK8537874.1"/>
    <property type="molecule type" value="Genomic_DNA"/>
</dbReference>
<evidence type="ECO:0000256" key="3">
    <source>
        <dbReference type="ARBA" id="ARBA00010345"/>
    </source>
</evidence>
<dbReference type="SMART" id="SM00780">
    <property type="entry name" value="PIG-X"/>
    <property type="match status" value="1"/>
</dbReference>
<comment type="subcellular location">
    <subcellularLocation>
        <location evidence="1">Endoplasmic reticulum membrane</location>
        <topology evidence="1">Single-pass membrane protein</topology>
    </subcellularLocation>
</comment>
<gene>
    <name evidence="11" type="ORF">V6N12_044016</name>
</gene>
<evidence type="ECO:0000256" key="4">
    <source>
        <dbReference type="ARBA" id="ARBA00022502"/>
    </source>
</evidence>
<keyword evidence="7 10" id="KW-1133">Transmembrane helix</keyword>
<keyword evidence="5 10" id="KW-0812">Transmembrane</keyword>
<keyword evidence="6" id="KW-0256">Endoplasmic reticulum</keyword>
<name>A0ABR2DG47_9ROSI</name>
<evidence type="ECO:0008006" key="13">
    <source>
        <dbReference type="Google" id="ProtNLM"/>
    </source>
</evidence>
<evidence type="ECO:0000256" key="7">
    <source>
        <dbReference type="ARBA" id="ARBA00022989"/>
    </source>
</evidence>
<evidence type="ECO:0000256" key="1">
    <source>
        <dbReference type="ARBA" id="ARBA00004389"/>
    </source>
</evidence>
<dbReference type="Proteomes" id="UP001472677">
    <property type="component" value="Unassembled WGS sequence"/>
</dbReference>
<sequence length="352" mass="39144">MASSLRSWIDIRSEGKWKSSRAALVLPLAPPPTIAVVDIDEFAGKLSYSMSTRHCNRLCLNQKLAILWMFLSGAIVSSSEVETSRPSDSRNSDDGKYILRSYFDRYENLDDSSFENFMAHELSPSLCQVTPENRDHGVRLSVRELSLVGEGSHRQLSSSIRLQTGAESIPELPPHKCEVIIIQRLPLGVFADPFELQNLHKRIGFRDVAVFGDTNLELPSFRSNRSAAEVHIDAGSDILFTQNSGMEINMLLPLHARYQPLDESGYSIIEIGEPDILTRCSMEGKQHKQSCLFMSPNDSGKSRTRTVEWKIPAGMKAHAGFVSVVTFITASLSTISIVYASMFWSGTKVPST</sequence>
<evidence type="ECO:0000256" key="10">
    <source>
        <dbReference type="SAM" id="Phobius"/>
    </source>
</evidence>